<gene>
    <name evidence="1" type="ORF">BTO16_05475</name>
</gene>
<dbReference type="EMBL" id="MSCM01000001">
    <property type="protein sequence ID" value="PQJ82980.1"/>
    <property type="molecule type" value="Genomic_DNA"/>
</dbReference>
<evidence type="ECO:0000313" key="1">
    <source>
        <dbReference type="EMBL" id="PQJ82980.1"/>
    </source>
</evidence>
<dbReference type="Proteomes" id="UP000239068">
    <property type="component" value="Unassembled WGS sequence"/>
</dbReference>
<sequence>MHFSLKTILWSELKEVKVRTYNPIGEYGGWGFRSGFLWNKSKGKAINISGDVGIQLEFKNGKKLLIGTQKKAEAESVLETYQHKIA</sequence>
<protein>
    <submittedName>
        <fullName evidence="1">Uncharacterized protein</fullName>
    </submittedName>
</protein>
<proteinExistence type="predicted"/>
<name>A0A2S7WZF7_9FLAO</name>
<organism evidence="1 2">
    <name type="scientific">Polaribacter glomeratus</name>
    <dbReference type="NCBI Taxonomy" id="102"/>
    <lineage>
        <taxon>Bacteria</taxon>
        <taxon>Pseudomonadati</taxon>
        <taxon>Bacteroidota</taxon>
        <taxon>Flavobacteriia</taxon>
        <taxon>Flavobacteriales</taxon>
        <taxon>Flavobacteriaceae</taxon>
    </lineage>
</organism>
<evidence type="ECO:0000313" key="2">
    <source>
        <dbReference type="Proteomes" id="UP000239068"/>
    </source>
</evidence>
<accession>A0A2S7WZF7</accession>
<reference evidence="1 2" key="1">
    <citation type="submission" date="2016-12" db="EMBL/GenBank/DDBJ databases">
        <title>Trade-off between light-utilization and light-protection in marine flavobacteria.</title>
        <authorList>
            <person name="Kumagai Y."/>
            <person name="Yoshizawa S."/>
            <person name="Kogure K."/>
            <person name="Iwasaki W."/>
        </authorList>
    </citation>
    <scope>NUCLEOTIDE SEQUENCE [LARGE SCALE GENOMIC DNA]</scope>
    <source>
        <strain evidence="1 2">ATCC 43844</strain>
    </source>
</reference>
<comment type="caution">
    <text evidence="1">The sequence shown here is derived from an EMBL/GenBank/DDBJ whole genome shotgun (WGS) entry which is preliminary data.</text>
</comment>
<dbReference type="OrthoDB" id="582675at2"/>
<keyword evidence="2" id="KW-1185">Reference proteome</keyword>
<dbReference type="AlphaFoldDB" id="A0A2S7WZF7"/>